<dbReference type="AlphaFoldDB" id="M6W615"/>
<sequence length="41" mass="4740">MSFNVCLLLISKFDFLLNKHVEKNKNAENNPTGILETILNY</sequence>
<proteinExistence type="predicted"/>
<protein>
    <submittedName>
        <fullName evidence="1">Uncharacterized protein</fullName>
    </submittedName>
</protein>
<evidence type="ECO:0000313" key="2">
    <source>
        <dbReference type="Proteomes" id="UP000012159"/>
    </source>
</evidence>
<dbReference type="EMBL" id="AKWF02000005">
    <property type="protein sequence ID" value="EMO65192.1"/>
    <property type="molecule type" value="Genomic_DNA"/>
</dbReference>
<dbReference type="Proteomes" id="UP000012159">
    <property type="component" value="Unassembled WGS sequence"/>
</dbReference>
<comment type="caution">
    <text evidence="1">The sequence shown here is derived from an EMBL/GenBank/DDBJ whole genome shotgun (WGS) entry which is preliminary data.</text>
</comment>
<reference evidence="1 2" key="1">
    <citation type="submission" date="2013-01" db="EMBL/GenBank/DDBJ databases">
        <authorList>
            <person name="Harkins D.M."/>
            <person name="Durkin A.S."/>
            <person name="Brinkac L.M."/>
            <person name="Haft D.H."/>
            <person name="Selengut J.D."/>
            <person name="Sanka R."/>
            <person name="DePew J."/>
            <person name="Purushe J."/>
            <person name="Picardeau M."/>
            <person name="Werts C."/>
            <person name="Goarant C."/>
            <person name="Vinetz J.M."/>
            <person name="Sutton G.G."/>
            <person name="Nierman W.C."/>
            <person name="Fouts D.E."/>
        </authorList>
    </citation>
    <scope>NUCLEOTIDE SEQUENCE [LARGE SCALE GENOMIC DNA]</scope>
    <source>
        <strain evidence="1 2">200901868</strain>
    </source>
</reference>
<gene>
    <name evidence="1" type="ORF">LEP1GSC133_1561</name>
</gene>
<organism evidence="1 2">
    <name type="scientific">Leptospira borgpetersenii serovar Pomona str. 200901868</name>
    <dbReference type="NCBI Taxonomy" id="1192866"/>
    <lineage>
        <taxon>Bacteria</taxon>
        <taxon>Pseudomonadati</taxon>
        <taxon>Spirochaetota</taxon>
        <taxon>Spirochaetia</taxon>
        <taxon>Leptospirales</taxon>
        <taxon>Leptospiraceae</taxon>
        <taxon>Leptospira</taxon>
    </lineage>
</organism>
<dbReference type="STRING" id="1192866.LEP1GSC133_1561"/>
<name>M6W615_LEPBO</name>
<evidence type="ECO:0000313" key="1">
    <source>
        <dbReference type="EMBL" id="EMO65192.1"/>
    </source>
</evidence>
<accession>M6W615</accession>